<dbReference type="Pfam" id="PF13583">
    <property type="entry name" value="Reprolysin_4"/>
    <property type="match status" value="1"/>
</dbReference>
<evidence type="ECO:0000259" key="2">
    <source>
        <dbReference type="Pfam" id="PF18998"/>
    </source>
</evidence>
<protein>
    <recommendedName>
        <fullName evidence="2">Bacterial repeat domain-containing protein</fullName>
    </recommendedName>
</protein>
<sequence length="705" mass="73475">MARSTRGSRDTRYRWTGAALAVSVVFGVTGTASGDDGGDESGGRGAAYAVLTPPSAADAPVSSDEIGEEAVRARTARVAPSAVDALCGRGPVREVVFPLFDDTTVQVVEESRATEDGRLMWSGTVAGAEGQDVLVTLESGCDGSTEDALLGAQFMLGGSAYAVVPAGPGQVTISELTPMAEEDEPPLDPPPAAPPVRSAPAPGPPLVGPKCKGTKGIHVLDVLIGYTPGALKEARGEKQIRTQAARAVALANDAFADSGAKVRLRLVHTAPVGKLPGGLDTIGQPLLRAIADPADKVADHLHGLRDKSGADLVSVLAAGQQYGGLGYVPPAPGPRTTNFGFSVVAQSAIGHYSFGHEIGHNLGASHDRATQPVQPPPYGANGYFPRDGDWSTIMAYESGCRRATKGRCHRINHFETPRQRYRGEALGVPLGKRNEADTVDVFTRTAKAVAGYRAARSAPSLCAVKAAGHPTKTGYVTPARPGPYLPGSSAAFTANAAEGFVFDHWVLDGKRLPGKAATARVPMTGDRTLTAVFRKGKAPTSKVSAKAKGKGKVVRKSGRRGIQPDGGVLEGTDLLYEAEAAPGWRFAGWQLDGSYAGEDDTVALDVGADDMALTAVFEPRDQKVSLRTAGKGTLSISEPGPYAEGDTLHVTAVPEPGHVFVDWILDGKPYGGDEEKGMGETTLLLDERDHTLTAVFRCGCQGGRD</sequence>
<dbReference type="Pfam" id="PF18998">
    <property type="entry name" value="Flg_new_2"/>
    <property type="match status" value="3"/>
</dbReference>
<keyword evidence="4" id="KW-1185">Reference proteome</keyword>
<dbReference type="Proteomes" id="UP000642284">
    <property type="component" value="Unassembled WGS sequence"/>
</dbReference>
<reference evidence="3 4" key="1">
    <citation type="submission" date="2020-08" db="EMBL/GenBank/DDBJ databases">
        <title>Genemic of Streptomyces polyaspartic.</title>
        <authorList>
            <person name="Liu W."/>
        </authorList>
    </citation>
    <scope>NUCLEOTIDE SEQUENCE [LARGE SCALE GENOMIC DNA]</scope>
    <source>
        <strain evidence="3 4">TRM66268-LWL</strain>
    </source>
</reference>
<evidence type="ECO:0000256" key="1">
    <source>
        <dbReference type="SAM" id="MobiDB-lite"/>
    </source>
</evidence>
<gene>
    <name evidence="3" type="ORF">H9Y04_18845</name>
</gene>
<evidence type="ECO:0000313" key="4">
    <source>
        <dbReference type="Proteomes" id="UP000642284"/>
    </source>
</evidence>
<organism evidence="3 4">
    <name type="scientific">Streptomyces polyasparticus</name>
    <dbReference type="NCBI Taxonomy" id="2767826"/>
    <lineage>
        <taxon>Bacteria</taxon>
        <taxon>Bacillati</taxon>
        <taxon>Actinomycetota</taxon>
        <taxon>Actinomycetes</taxon>
        <taxon>Kitasatosporales</taxon>
        <taxon>Streptomycetaceae</taxon>
        <taxon>Streptomyces</taxon>
    </lineage>
</organism>
<dbReference type="InterPro" id="IPR044060">
    <property type="entry name" value="Bacterial_rp_domain"/>
</dbReference>
<dbReference type="SUPFAM" id="SSF55486">
    <property type="entry name" value="Metalloproteases ('zincins'), catalytic domain"/>
    <property type="match status" value="1"/>
</dbReference>
<dbReference type="RefSeq" id="WP_187815028.1">
    <property type="nucleotide sequence ID" value="NZ_JACTVJ010000007.1"/>
</dbReference>
<evidence type="ECO:0000313" key="3">
    <source>
        <dbReference type="EMBL" id="MBC9714619.1"/>
    </source>
</evidence>
<feature type="domain" description="Bacterial repeat" evidence="2">
    <location>
        <begin position="624"/>
        <end position="696"/>
    </location>
</feature>
<accession>A0ABR7SHB4</accession>
<feature type="region of interest" description="Disordered" evidence="1">
    <location>
        <begin position="180"/>
        <end position="202"/>
    </location>
</feature>
<feature type="domain" description="Bacterial repeat" evidence="2">
    <location>
        <begin position="469"/>
        <end position="535"/>
    </location>
</feature>
<dbReference type="EMBL" id="JACTVJ010000007">
    <property type="protein sequence ID" value="MBC9714619.1"/>
    <property type="molecule type" value="Genomic_DNA"/>
</dbReference>
<proteinExistence type="predicted"/>
<comment type="caution">
    <text evidence="3">The sequence shown here is derived from an EMBL/GenBank/DDBJ whole genome shotgun (WGS) entry which is preliminary data.</text>
</comment>
<name>A0ABR7SHB4_9ACTN</name>
<feature type="domain" description="Bacterial repeat" evidence="2">
    <location>
        <begin position="564"/>
        <end position="619"/>
    </location>
</feature>